<name>A0A4Q7N4Y7_9BACT</name>
<dbReference type="AlphaFoldDB" id="A0A4Q7N4Y7"/>
<protein>
    <submittedName>
        <fullName evidence="1">RteC protein</fullName>
    </submittedName>
</protein>
<accession>A0A4Q7N4Y7</accession>
<gene>
    <name evidence="1" type="ORF">EV199_1927</name>
</gene>
<evidence type="ECO:0000313" key="1">
    <source>
        <dbReference type="EMBL" id="RZS76050.1"/>
    </source>
</evidence>
<keyword evidence="2" id="KW-1185">Reference proteome</keyword>
<dbReference type="EMBL" id="SGXA01000001">
    <property type="protein sequence ID" value="RZS76050.1"/>
    <property type="molecule type" value="Genomic_DNA"/>
</dbReference>
<evidence type="ECO:0000313" key="2">
    <source>
        <dbReference type="Proteomes" id="UP000293874"/>
    </source>
</evidence>
<reference evidence="1 2" key="1">
    <citation type="submission" date="2019-02" db="EMBL/GenBank/DDBJ databases">
        <title>Genomic Encyclopedia of Type Strains, Phase IV (KMG-IV): sequencing the most valuable type-strain genomes for metagenomic binning, comparative biology and taxonomic classification.</title>
        <authorList>
            <person name="Goeker M."/>
        </authorList>
    </citation>
    <scope>NUCLEOTIDE SEQUENCE [LARGE SCALE GENOMIC DNA]</scope>
    <source>
        <strain evidence="1 2">DSM 18116</strain>
    </source>
</reference>
<dbReference type="Proteomes" id="UP000293874">
    <property type="component" value="Unassembled WGS sequence"/>
</dbReference>
<dbReference type="RefSeq" id="WP_130540370.1">
    <property type="nucleotide sequence ID" value="NZ_CP042431.1"/>
</dbReference>
<organism evidence="1 2">
    <name type="scientific">Pseudobacter ginsenosidimutans</name>
    <dbReference type="NCBI Taxonomy" id="661488"/>
    <lineage>
        <taxon>Bacteria</taxon>
        <taxon>Pseudomonadati</taxon>
        <taxon>Bacteroidota</taxon>
        <taxon>Chitinophagia</taxon>
        <taxon>Chitinophagales</taxon>
        <taxon>Chitinophagaceae</taxon>
        <taxon>Pseudobacter</taxon>
    </lineage>
</organism>
<dbReference type="OrthoDB" id="790983at2"/>
<comment type="caution">
    <text evidence="1">The sequence shown here is derived from an EMBL/GenBank/DDBJ whole genome shotgun (WGS) entry which is preliminary data.</text>
</comment>
<dbReference type="Pfam" id="PF09357">
    <property type="entry name" value="RteC"/>
    <property type="match status" value="1"/>
</dbReference>
<proteinExistence type="predicted"/>
<sequence length="291" mass="34264">MRTLIANSEQLLSNLREQLAQVTNSHNNPLQQSQAALPVCIEHIRQLRKQLKTFRNIPKDQEIYFFKHIKPRFVCEFYFNAMVYRLHYAWPMGDIKKQQIYLEEKLHQINQFFETNHHFYFYYRTNSTHLDSTFFVRGQQDVEPSPEHLICGTDPAFYTPRDLMMAELLANYQFQDYLQDQLHQLLPSQMPASKGSKDPVLVWSESKSAFMELIYGLHLSRAFNGGKCDIKTIVAVMSKTFGVELRNIYDYIYHIKMRKLEPTKFTDKMKSCLLQNFSEQLDLPDSAAAPQ</sequence>
<dbReference type="InterPro" id="IPR018534">
    <property type="entry name" value="Tet_reg_excision_RteC"/>
</dbReference>